<dbReference type="InterPro" id="IPR035919">
    <property type="entry name" value="EAL_sf"/>
</dbReference>
<protein>
    <submittedName>
        <fullName evidence="3">Bifunctional diguanylate cyclase/phosphodiesterase</fullName>
    </submittedName>
</protein>
<gene>
    <name evidence="3" type="ORF">ACG0Z6_05890</name>
</gene>
<dbReference type="CDD" id="cd01949">
    <property type="entry name" value="GGDEF"/>
    <property type="match status" value="1"/>
</dbReference>
<dbReference type="InterPro" id="IPR001633">
    <property type="entry name" value="EAL_dom"/>
</dbReference>
<dbReference type="InterPro" id="IPR043128">
    <property type="entry name" value="Rev_trsase/Diguanyl_cyclase"/>
</dbReference>
<dbReference type="PANTHER" id="PTHR33121">
    <property type="entry name" value="CYCLIC DI-GMP PHOSPHODIESTERASE PDEF"/>
    <property type="match status" value="1"/>
</dbReference>
<dbReference type="InterPro" id="IPR000160">
    <property type="entry name" value="GGDEF_dom"/>
</dbReference>
<evidence type="ECO:0000259" key="1">
    <source>
        <dbReference type="PROSITE" id="PS50883"/>
    </source>
</evidence>
<comment type="caution">
    <text evidence="3">The sequence shown here is derived from an EMBL/GenBank/DDBJ whole genome shotgun (WGS) entry which is preliminary data.</text>
</comment>
<dbReference type="Gene3D" id="3.30.450.40">
    <property type="match status" value="1"/>
</dbReference>
<dbReference type="SUPFAM" id="SSF55073">
    <property type="entry name" value="Nucleotide cyclase"/>
    <property type="match status" value="1"/>
</dbReference>
<dbReference type="Pfam" id="PF00990">
    <property type="entry name" value="GGDEF"/>
    <property type="match status" value="1"/>
</dbReference>
<sequence length="601" mass="66160">MDRAALEETLRLQELSRYQIALDEKEEVFCELAKMASLITGAAMAGVSLVDEDLVWVKGHVGGEFSHFARKGAYCSLAVESDKDLFEVPDTFLDPQFFDTPAAAMSPPLRYYAAAVLVGRRGYRLGTLWVLDFEPRLLNNVQTQAMQALANQVMRILELRYNNLNTGLPNRQAFVTRLGQRLTQTQGAPYTVGFVQLQNLHLINTAHGGQTADAVLVQLATQLKRWVQSEDLLAHLEGDHFAFALHPSHGADVAQRLQQLCELLSLPLQAQGQTLELVARVGISTSPDQGHDPARLLTQAASACASGVPGSAATWHRFVDDTQRSSPNPALAHCISQRQIVPCYQPQVDVVQARVVGFEALARLVHPELGVVYPDAFIARAEREGLIFDLDMLMLDQVCQNLRQWLLSGLAVLPVALNFSRDSLAHPNFIERLRSTLQRHQVPASWLEAEVTETGLTQQTETITQAVVQLRALGLQVAVDDFGTGLSNLSTLRHVPFGRLKADRQFVHGVADSAHIGGILRFIKGMAEVFDAELICEGVETAEDLAWLRAAGCERFQGWHFSADFPPQAMPALLRSLQGHDGDLPALMQLLAQAGRHAELH</sequence>
<dbReference type="EMBL" id="JBIGHZ010000002">
    <property type="protein sequence ID" value="MFG6447775.1"/>
    <property type="molecule type" value="Genomic_DNA"/>
</dbReference>
<dbReference type="Proteomes" id="UP001606099">
    <property type="component" value="Unassembled WGS sequence"/>
</dbReference>
<dbReference type="SMART" id="SM00267">
    <property type="entry name" value="GGDEF"/>
    <property type="match status" value="1"/>
</dbReference>
<evidence type="ECO:0000313" key="3">
    <source>
        <dbReference type="EMBL" id="MFG6447775.1"/>
    </source>
</evidence>
<dbReference type="Pfam" id="PF00563">
    <property type="entry name" value="EAL"/>
    <property type="match status" value="1"/>
</dbReference>
<organism evidence="3 4">
    <name type="scientific">Roseateles rivi</name>
    <dbReference type="NCBI Taxonomy" id="3299028"/>
    <lineage>
        <taxon>Bacteria</taxon>
        <taxon>Pseudomonadati</taxon>
        <taxon>Pseudomonadota</taxon>
        <taxon>Betaproteobacteria</taxon>
        <taxon>Burkholderiales</taxon>
        <taxon>Sphaerotilaceae</taxon>
        <taxon>Roseateles</taxon>
    </lineage>
</organism>
<dbReference type="NCBIfam" id="TIGR00254">
    <property type="entry name" value="GGDEF"/>
    <property type="match status" value="1"/>
</dbReference>
<evidence type="ECO:0000259" key="2">
    <source>
        <dbReference type="PROSITE" id="PS50887"/>
    </source>
</evidence>
<dbReference type="SUPFAM" id="SSF55781">
    <property type="entry name" value="GAF domain-like"/>
    <property type="match status" value="1"/>
</dbReference>
<dbReference type="SUPFAM" id="SSF141868">
    <property type="entry name" value="EAL domain-like"/>
    <property type="match status" value="1"/>
</dbReference>
<dbReference type="PANTHER" id="PTHR33121:SF70">
    <property type="entry name" value="SIGNALING PROTEIN YKOW"/>
    <property type="match status" value="1"/>
</dbReference>
<reference evidence="3 4" key="1">
    <citation type="submission" date="2024-08" db="EMBL/GenBank/DDBJ databases">
        <authorList>
            <person name="Lu H."/>
        </authorList>
    </citation>
    <scope>NUCLEOTIDE SEQUENCE [LARGE SCALE GENOMIC DNA]</scope>
    <source>
        <strain evidence="3 4">BYS180W</strain>
    </source>
</reference>
<dbReference type="InterPro" id="IPR029787">
    <property type="entry name" value="Nucleotide_cyclase"/>
</dbReference>
<dbReference type="Gene3D" id="3.20.20.450">
    <property type="entry name" value="EAL domain"/>
    <property type="match status" value="1"/>
</dbReference>
<feature type="domain" description="GGDEF" evidence="2">
    <location>
        <begin position="188"/>
        <end position="320"/>
    </location>
</feature>
<name>A0ABW7FU38_9BURK</name>
<dbReference type="Gene3D" id="3.30.70.270">
    <property type="match status" value="1"/>
</dbReference>
<keyword evidence="4" id="KW-1185">Reference proteome</keyword>
<dbReference type="CDD" id="cd01948">
    <property type="entry name" value="EAL"/>
    <property type="match status" value="1"/>
</dbReference>
<dbReference type="InterPro" id="IPR029016">
    <property type="entry name" value="GAF-like_dom_sf"/>
</dbReference>
<dbReference type="SMART" id="SM00052">
    <property type="entry name" value="EAL"/>
    <property type="match status" value="1"/>
</dbReference>
<accession>A0ABW7FU38</accession>
<proteinExistence type="predicted"/>
<feature type="domain" description="EAL" evidence="1">
    <location>
        <begin position="324"/>
        <end position="578"/>
    </location>
</feature>
<dbReference type="RefSeq" id="WP_394459427.1">
    <property type="nucleotide sequence ID" value="NZ_JBIGHZ010000002.1"/>
</dbReference>
<dbReference type="PROSITE" id="PS50883">
    <property type="entry name" value="EAL"/>
    <property type="match status" value="1"/>
</dbReference>
<dbReference type="PROSITE" id="PS50887">
    <property type="entry name" value="GGDEF"/>
    <property type="match status" value="1"/>
</dbReference>
<evidence type="ECO:0000313" key="4">
    <source>
        <dbReference type="Proteomes" id="UP001606099"/>
    </source>
</evidence>
<dbReference type="InterPro" id="IPR050706">
    <property type="entry name" value="Cyclic-di-GMP_PDE-like"/>
</dbReference>